<gene>
    <name evidence="15" type="primary">LOC111150882</name>
</gene>
<evidence type="ECO:0000256" key="11">
    <source>
        <dbReference type="ARBA" id="ARBA00070079"/>
    </source>
</evidence>
<feature type="region of interest" description="Disordered" evidence="12">
    <location>
        <begin position="194"/>
        <end position="215"/>
    </location>
</feature>
<feature type="compositionally biased region" description="Polar residues" evidence="12">
    <location>
        <begin position="1164"/>
        <end position="1182"/>
    </location>
</feature>
<feature type="domain" description="FHA" evidence="13">
    <location>
        <begin position="23"/>
        <end position="73"/>
    </location>
</feature>
<keyword evidence="6" id="KW-0493">Microtubule</keyword>
<feature type="compositionally biased region" description="Polar residues" evidence="12">
    <location>
        <begin position="523"/>
        <end position="538"/>
    </location>
</feature>
<evidence type="ECO:0000256" key="7">
    <source>
        <dbReference type="ARBA" id="ARBA00023054"/>
    </source>
</evidence>
<feature type="region of interest" description="Disordered" evidence="12">
    <location>
        <begin position="809"/>
        <end position="1087"/>
    </location>
</feature>
<dbReference type="Pfam" id="PF15308">
    <property type="entry name" value="CEP170_C"/>
    <property type="match status" value="1"/>
</dbReference>
<dbReference type="Proteomes" id="UP000248482">
    <property type="component" value="Unplaced"/>
</dbReference>
<evidence type="ECO:0000256" key="2">
    <source>
        <dbReference type="ARBA" id="ARBA00004186"/>
    </source>
</evidence>
<feature type="compositionally biased region" description="Basic and acidic residues" evidence="12">
    <location>
        <begin position="699"/>
        <end position="718"/>
    </location>
</feature>
<evidence type="ECO:0000256" key="4">
    <source>
        <dbReference type="ARBA" id="ARBA00022490"/>
    </source>
</evidence>
<dbReference type="InterPro" id="IPR051176">
    <property type="entry name" value="Cent_Immune-Sig_Mod"/>
</dbReference>
<keyword evidence="4" id="KW-0963">Cytoplasm</keyword>
<keyword evidence="7" id="KW-0175">Coiled coil</keyword>
<feature type="compositionally biased region" description="Basic and acidic residues" evidence="12">
    <location>
        <begin position="570"/>
        <end position="600"/>
    </location>
</feature>
<proteinExistence type="inferred from homology"/>
<evidence type="ECO:0000313" key="14">
    <source>
        <dbReference type="Proteomes" id="UP000248482"/>
    </source>
</evidence>
<comment type="subunit">
    <text evidence="10">Interacts with CCDC68 and CCDC120; leading to recruitment to centrosomes. Interacts with PLK1. Interacts with NIN. Interacts with FHDC1. Interacts with CCDC61. Interacts with TBK1; efficient complex formation may be dependent on the presence of CCDC61.</text>
</comment>
<dbReference type="CDD" id="cd22724">
    <property type="entry name" value="FHA_Cep170A"/>
    <property type="match status" value="1"/>
</dbReference>
<dbReference type="PANTHER" id="PTHR15715">
    <property type="entry name" value="CENTROSOMAL PROTEIN OF 170 KDA"/>
    <property type="match status" value="1"/>
</dbReference>
<feature type="compositionally biased region" description="Polar residues" evidence="12">
    <location>
        <begin position="1112"/>
        <end position="1130"/>
    </location>
</feature>
<feature type="region of interest" description="Disordered" evidence="12">
    <location>
        <begin position="262"/>
        <end position="324"/>
    </location>
</feature>
<dbReference type="RefSeq" id="XP_022364267.1">
    <property type="nucleotide sequence ID" value="XM_022508559.1"/>
</dbReference>
<dbReference type="GO" id="GO:0005819">
    <property type="term" value="C:spindle"/>
    <property type="evidence" value="ECO:0007669"/>
    <property type="project" value="UniProtKB-SubCell"/>
</dbReference>
<protein>
    <recommendedName>
        <fullName evidence="11">Centrosomal protein of 170 kDa</fullName>
    </recommendedName>
</protein>
<dbReference type="Pfam" id="PF00498">
    <property type="entry name" value="FHA"/>
    <property type="match status" value="1"/>
</dbReference>
<evidence type="ECO:0000256" key="9">
    <source>
        <dbReference type="ARBA" id="ARBA00053332"/>
    </source>
</evidence>
<dbReference type="SMART" id="SM00240">
    <property type="entry name" value="FHA"/>
    <property type="match status" value="1"/>
</dbReference>
<feature type="compositionally biased region" description="Low complexity" evidence="12">
    <location>
        <begin position="1024"/>
        <end position="1040"/>
    </location>
</feature>
<evidence type="ECO:0000256" key="10">
    <source>
        <dbReference type="ARBA" id="ARBA00065884"/>
    </source>
</evidence>
<evidence type="ECO:0000256" key="8">
    <source>
        <dbReference type="ARBA" id="ARBA00023212"/>
    </source>
</evidence>
<dbReference type="InterPro" id="IPR029300">
    <property type="entry name" value="CEP170_C"/>
</dbReference>
<dbReference type="SUPFAM" id="SSF49879">
    <property type="entry name" value="SMAD/FHA domain"/>
    <property type="match status" value="1"/>
</dbReference>
<feature type="region of interest" description="Disordered" evidence="12">
    <location>
        <begin position="1282"/>
        <end position="1309"/>
    </location>
</feature>
<evidence type="ECO:0000256" key="3">
    <source>
        <dbReference type="ARBA" id="ARBA00010436"/>
    </source>
</evidence>
<dbReference type="GO" id="GO:0005874">
    <property type="term" value="C:microtubule"/>
    <property type="evidence" value="ECO:0007669"/>
    <property type="project" value="UniProtKB-KW"/>
</dbReference>
<keyword evidence="5" id="KW-0597">Phosphoprotein</keyword>
<feature type="compositionally biased region" description="Basic and acidic residues" evidence="12">
    <location>
        <begin position="293"/>
        <end position="306"/>
    </location>
</feature>
<feature type="region of interest" description="Disordered" evidence="12">
    <location>
        <begin position="1422"/>
        <end position="1460"/>
    </location>
</feature>
<feature type="compositionally biased region" description="Basic and acidic residues" evidence="12">
    <location>
        <begin position="194"/>
        <end position="206"/>
    </location>
</feature>
<evidence type="ECO:0000256" key="6">
    <source>
        <dbReference type="ARBA" id="ARBA00022701"/>
    </source>
</evidence>
<dbReference type="Gene3D" id="2.60.200.20">
    <property type="match status" value="1"/>
</dbReference>
<evidence type="ECO:0000259" key="13">
    <source>
        <dbReference type="PROSITE" id="PS50006"/>
    </source>
</evidence>
<feature type="compositionally biased region" description="Polar residues" evidence="12">
    <location>
        <begin position="941"/>
        <end position="951"/>
    </location>
</feature>
<name>A0A2Y9JT82_ENHLU</name>
<feature type="compositionally biased region" description="Low complexity" evidence="12">
    <location>
        <begin position="873"/>
        <end position="884"/>
    </location>
</feature>
<dbReference type="InterPro" id="IPR000253">
    <property type="entry name" value="FHA_dom"/>
</dbReference>
<comment type="subcellular location">
    <subcellularLocation>
        <location evidence="1">Cytoplasm</location>
        <location evidence="1">Cytoskeleton</location>
        <location evidence="1">Microtubule organizing center</location>
        <location evidence="1">Centrosome</location>
        <location evidence="1">Centriole</location>
    </subcellularLocation>
    <subcellularLocation>
        <location evidence="2">Cytoplasm</location>
        <location evidence="2">Cytoskeleton</location>
        <location evidence="2">Spindle</location>
    </subcellularLocation>
</comment>
<keyword evidence="14" id="KW-1185">Reference proteome</keyword>
<comment type="similarity">
    <text evidence="3">Belongs to the CEP170 family.</text>
</comment>
<feature type="region of interest" description="Disordered" evidence="12">
    <location>
        <begin position="347"/>
        <end position="419"/>
    </location>
</feature>
<dbReference type="PANTHER" id="PTHR15715:SF17">
    <property type="entry name" value="CENTROSOMAL PROTEIN OF 170 KDA"/>
    <property type="match status" value="1"/>
</dbReference>
<feature type="compositionally biased region" description="Low complexity" evidence="12">
    <location>
        <begin position="987"/>
        <end position="1005"/>
    </location>
</feature>
<feature type="compositionally biased region" description="Low complexity" evidence="12">
    <location>
        <begin position="1070"/>
        <end position="1085"/>
    </location>
</feature>
<feature type="region of interest" description="Disordered" evidence="12">
    <location>
        <begin position="521"/>
        <end position="792"/>
    </location>
</feature>
<feature type="compositionally biased region" description="Polar residues" evidence="12">
    <location>
        <begin position="641"/>
        <end position="675"/>
    </location>
</feature>
<dbReference type="GO" id="GO:0005814">
    <property type="term" value="C:centriole"/>
    <property type="evidence" value="ECO:0007669"/>
    <property type="project" value="UniProtKB-SubCell"/>
</dbReference>
<feature type="compositionally biased region" description="Basic and acidic residues" evidence="12">
    <location>
        <begin position="552"/>
        <end position="561"/>
    </location>
</feature>
<feature type="compositionally biased region" description="Basic and acidic residues" evidence="12">
    <location>
        <begin position="962"/>
        <end position="974"/>
    </location>
</feature>
<feature type="compositionally biased region" description="Polar residues" evidence="12">
    <location>
        <begin position="823"/>
        <end position="847"/>
    </location>
</feature>
<keyword evidence="8" id="KW-0206">Cytoskeleton</keyword>
<reference evidence="15" key="1">
    <citation type="submission" date="2025-08" db="UniProtKB">
        <authorList>
            <consortium name="RefSeq"/>
        </authorList>
    </citation>
    <scope>IDENTIFICATION</scope>
    <source>
        <tissue evidence="15">Blood</tissue>
    </source>
</reference>
<organism evidence="14 15">
    <name type="scientific">Enhydra lutris kenyoni</name>
    <name type="common">northern sea otter</name>
    <dbReference type="NCBI Taxonomy" id="391180"/>
    <lineage>
        <taxon>Eukaryota</taxon>
        <taxon>Metazoa</taxon>
        <taxon>Chordata</taxon>
        <taxon>Craniata</taxon>
        <taxon>Vertebrata</taxon>
        <taxon>Euteleostomi</taxon>
        <taxon>Mammalia</taxon>
        <taxon>Eutheria</taxon>
        <taxon>Laurasiatheria</taxon>
        <taxon>Carnivora</taxon>
        <taxon>Caniformia</taxon>
        <taxon>Musteloidea</taxon>
        <taxon>Mustelidae</taxon>
        <taxon>Lutrinae</taxon>
        <taxon>Enhydra</taxon>
    </lineage>
</organism>
<feature type="compositionally biased region" description="Basic and acidic residues" evidence="12">
    <location>
        <begin position="348"/>
        <end position="358"/>
    </location>
</feature>
<evidence type="ECO:0000256" key="1">
    <source>
        <dbReference type="ARBA" id="ARBA00004114"/>
    </source>
</evidence>
<evidence type="ECO:0000313" key="15">
    <source>
        <dbReference type="RefSeq" id="XP_022364267.1"/>
    </source>
</evidence>
<dbReference type="PROSITE" id="PS50006">
    <property type="entry name" value="FHA_DOMAIN"/>
    <property type="match status" value="1"/>
</dbReference>
<dbReference type="GeneID" id="111150882"/>
<dbReference type="FunFam" id="2.60.200.20:FF:000018">
    <property type="entry name" value="Centrosomal protein of 170 kDa"/>
    <property type="match status" value="1"/>
</dbReference>
<dbReference type="InterPro" id="IPR008984">
    <property type="entry name" value="SMAD_FHA_dom_sf"/>
</dbReference>
<accession>A0A2Y9JT82</accession>
<feature type="compositionally biased region" description="Polar residues" evidence="12">
    <location>
        <begin position="1430"/>
        <end position="1448"/>
    </location>
</feature>
<comment type="function">
    <text evidence="9">Plays a role in microtubule organization. Required for centriole subdistal appendage assembly.</text>
</comment>
<sequence>MSLTSWFLVSSGGTRHRLPREMIFVGRDDCELMLQSRSVDKQHAVINYDASTDEHLVKDLGSLNGTFVNDVRIPEQTYITLKLEDKLRFGYDTNLFTVVRGEMRVPEEALKHEKFTIQLQLSQKSSESELSKSACAKSLDAKLADTSTDVPHKAAEALRPEEKALDISAMPRGTPLYGQPSWWGDDEVEEKRAFKSNGKPEEKTHEAGTAGCSTDAKQVEEQSAAANEEALFPFCREPSYFEIPTKEFQQPSQITESTIHEIPTKDTPSSHTTGAGHASFTIEFDDSTPGKVTIRDHVTKFTSDQRHKSKKSSPGTQDLPGIQTGMMAPENKVADWLAQNNPPQMVWERTEEDSKSIKSDVPVYLKRLKGNKHDDGTQSDSENAGAHRRCGKRAALEEHLRRHHPEQKKLQKTQAAEKHQDQAVVFGVDDNQDYNRPIINEKHKDLIKDWALSSAAVVMEERKPLSTPGFHNSEEGTSSSGNKRWVSQWASLAANHTRHDQDERIMELSVPVPLENDADISESGISVRSMGSATSLASQGERRRRTLPQLPNEEKCLEGSRAKGMTQRSEIGEKQDTELQEKEAPAQAYQKDKQDADRALSKMSRAVNGEAAKPGGDSKILLHLGSLSGKDKSETEKETSLVKQTLAKIQQQEQNDQVQWTPTKLSASKNVSGQTDRCREESFKQESQPQEKIPGHSASKGEKVTQNEGKRRKAEDILKGQTPKGGEKKESSKSLVRQGSFTIEKPSPNIPIELIPHINKQTSSTPPSLALPAASRIRDRSDSMDTDSSMDTTLILKDTEAVMAFLEAKLREDNKTDDGPDTPSYNRDNSISPESDVDTASTISLVTGETERKSTQKRKSFTSLYKDRCSTGSPSKDVTKSSSSGAREKVEKKTKSRSSDVGSRAEGRKFVQSSGRMRQPSVDLTDDDQTSSVPHSAISDIMSSDQETYSCKSHARTPLTSADEHAHSKLEGSKVTKSKTSPIALGSSSKSTTLPRPRPTRTSLLRRARLGEVSDSELADADKASVASEVSTTSSTSKPPTGRRSISRIDLLAQPRRTRLGSLSARSDSEATISRSSASSRTAEAVLRSGARLVPSDKFSPRIRANSISRLSDSKVKSMSSAHGSPSVNSRWRRFPTDYASTSEDEFGSNRNSPKHTRLRTSPALKTTRLQSSGSAMPTSSSFKHRIKEQEDYIRDWTAHREEIARISQDLALIAREINDVAGEIDSVTSSGTAPSTTVSTAATTPGSAIDTREEVGDLHGEMHKLVDRVFDESLNFRKIPPLVHSKTPEGNNCRSGDPRPQPAEPPDHLTITRRRTWSRDEVMGDNLLLSSVFQFSKKIRQSIDKTAGKIRILFKDKDRNWDEIESKLRAESEVPIVKTSSMEISSILQELKRVEKQLQAINAMIDPDGTLEALNNMGFPSAILPSPPKQKSSPVNNHSSPGQTPTLCQPEARVPHPAAISVSAEFENAESEADFSIHFNRFNPDGEEEDVTVHE</sequence>
<evidence type="ECO:0000256" key="12">
    <source>
        <dbReference type="SAM" id="MobiDB-lite"/>
    </source>
</evidence>
<feature type="region of interest" description="Disordered" evidence="12">
    <location>
        <begin position="1112"/>
        <end position="1184"/>
    </location>
</feature>
<feature type="compositionally biased region" description="Basic and acidic residues" evidence="12">
    <location>
        <begin position="809"/>
        <end position="818"/>
    </location>
</feature>
<evidence type="ECO:0000256" key="5">
    <source>
        <dbReference type="ARBA" id="ARBA00022553"/>
    </source>
</evidence>
<feature type="compositionally biased region" description="Basic and acidic residues" evidence="12">
    <location>
        <begin position="629"/>
        <end position="640"/>
    </location>
</feature>
<feature type="region of interest" description="Disordered" evidence="12">
    <location>
        <begin position="463"/>
        <end position="482"/>
    </location>
</feature>